<dbReference type="Proteomes" id="UP000642920">
    <property type="component" value="Unassembled WGS sequence"/>
</dbReference>
<protein>
    <recommendedName>
        <fullName evidence="4">START domain-containing protein</fullName>
    </recommendedName>
</protein>
<reference evidence="2" key="1">
    <citation type="submission" date="2021-01" db="EMBL/GenBank/DDBJ databases">
        <title>Marivirga sp. nov., isolated from intertidal surface sediments.</title>
        <authorList>
            <person name="Zhang M."/>
        </authorList>
    </citation>
    <scope>NUCLEOTIDE SEQUENCE</scope>
    <source>
        <strain evidence="2">SM1354</strain>
    </source>
</reference>
<organism evidence="2 3">
    <name type="scientific">Marivirga atlantica</name>
    <dbReference type="NCBI Taxonomy" id="1548457"/>
    <lineage>
        <taxon>Bacteria</taxon>
        <taxon>Pseudomonadati</taxon>
        <taxon>Bacteroidota</taxon>
        <taxon>Cytophagia</taxon>
        <taxon>Cytophagales</taxon>
        <taxon>Marivirgaceae</taxon>
        <taxon>Marivirga</taxon>
    </lineage>
</organism>
<dbReference type="InterPro" id="IPR023393">
    <property type="entry name" value="START-like_dom_sf"/>
</dbReference>
<gene>
    <name evidence="2" type="ORF">JKP34_17770</name>
</gene>
<dbReference type="EMBL" id="JAERQG010000006">
    <property type="protein sequence ID" value="MBL0767119.1"/>
    <property type="molecule type" value="Genomic_DNA"/>
</dbReference>
<feature type="chain" id="PRO_5037810036" description="START domain-containing protein" evidence="1">
    <location>
        <begin position="22"/>
        <end position="107"/>
    </location>
</feature>
<proteinExistence type="predicted"/>
<sequence>MKLFICIHLLVFYVNASQIMAQNNSESWNLIDEKEGINIYTRPNRNTEIKEVRVTLKMKASMEELIEKLADATSYSEWVYRSTYSTFIQNIDENVFSYYIITDFPPA</sequence>
<keyword evidence="1" id="KW-0732">Signal</keyword>
<feature type="signal peptide" evidence="1">
    <location>
        <begin position="1"/>
        <end position="21"/>
    </location>
</feature>
<evidence type="ECO:0000313" key="3">
    <source>
        <dbReference type="Proteomes" id="UP000642920"/>
    </source>
</evidence>
<dbReference type="SUPFAM" id="SSF55961">
    <property type="entry name" value="Bet v1-like"/>
    <property type="match status" value="1"/>
</dbReference>
<dbReference type="AlphaFoldDB" id="A0A937DLH4"/>
<evidence type="ECO:0008006" key="4">
    <source>
        <dbReference type="Google" id="ProtNLM"/>
    </source>
</evidence>
<dbReference type="Gene3D" id="3.30.530.20">
    <property type="match status" value="1"/>
</dbReference>
<name>A0A937DLH4_9BACT</name>
<evidence type="ECO:0000313" key="2">
    <source>
        <dbReference type="EMBL" id="MBL0767119.1"/>
    </source>
</evidence>
<evidence type="ECO:0000256" key="1">
    <source>
        <dbReference type="SAM" id="SignalP"/>
    </source>
</evidence>
<comment type="caution">
    <text evidence="2">The sequence shown here is derived from an EMBL/GenBank/DDBJ whole genome shotgun (WGS) entry which is preliminary data.</text>
</comment>
<dbReference type="RefSeq" id="WP_201924537.1">
    <property type="nucleotide sequence ID" value="NZ_JAERQG010000006.1"/>
</dbReference>
<accession>A0A937DLH4</accession>
<keyword evidence="3" id="KW-1185">Reference proteome</keyword>